<dbReference type="SUPFAM" id="SSF47576">
    <property type="entry name" value="Calponin-homology domain, CH-domain"/>
    <property type="match status" value="1"/>
</dbReference>
<dbReference type="Bgee" id="ENSOCUG00000010210">
    <property type="expression patterns" value="Expressed in testis"/>
</dbReference>
<feature type="domain" description="Calponin-homology (CH)" evidence="2">
    <location>
        <begin position="1727"/>
        <end position="1850"/>
    </location>
</feature>
<reference evidence="3 4" key="1">
    <citation type="journal article" date="2011" name="Nature">
        <title>A high-resolution map of human evolutionary constraint using 29 mammals.</title>
        <authorList>
            <person name="Lindblad-Toh K."/>
            <person name="Garber M."/>
            <person name="Zuk O."/>
            <person name="Lin M.F."/>
            <person name="Parker B.J."/>
            <person name="Washietl S."/>
            <person name="Kheradpour P."/>
            <person name="Ernst J."/>
            <person name="Jordan G."/>
            <person name="Mauceli E."/>
            <person name="Ward L.D."/>
            <person name="Lowe C.B."/>
            <person name="Holloway A.K."/>
            <person name="Clamp M."/>
            <person name="Gnerre S."/>
            <person name="Alfoldi J."/>
            <person name="Beal K."/>
            <person name="Chang J."/>
            <person name="Clawson H."/>
            <person name="Cuff J."/>
            <person name="Di Palma F."/>
            <person name="Fitzgerald S."/>
            <person name="Flicek P."/>
            <person name="Guttman M."/>
            <person name="Hubisz M.J."/>
            <person name="Jaffe D.B."/>
            <person name="Jungreis I."/>
            <person name="Kent W.J."/>
            <person name="Kostka D."/>
            <person name="Lara M."/>
            <person name="Martins A.L."/>
            <person name="Massingham T."/>
            <person name="Moltke I."/>
            <person name="Raney B.J."/>
            <person name="Rasmussen M.D."/>
            <person name="Robinson J."/>
            <person name="Stark A."/>
            <person name="Vilella A.J."/>
            <person name="Wen J."/>
            <person name="Xie X."/>
            <person name="Zody M.C."/>
            <person name="Baldwin J."/>
            <person name="Bloom T."/>
            <person name="Chin C.W."/>
            <person name="Heiman D."/>
            <person name="Nicol R."/>
            <person name="Nusbaum C."/>
            <person name="Young S."/>
            <person name="Wilkinson J."/>
            <person name="Worley K.C."/>
            <person name="Kovar C.L."/>
            <person name="Muzny D.M."/>
            <person name="Gibbs R.A."/>
            <person name="Cree A."/>
            <person name="Dihn H.H."/>
            <person name="Fowler G."/>
            <person name="Jhangiani S."/>
            <person name="Joshi V."/>
            <person name="Lee S."/>
            <person name="Lewis L.R."/>
            <person name="Nazareth L.V."/>
            <person name="Okwuonu G."/>
            <person name="Santibanez J."/>
            <person name="Warren W.C."/>
            <person name="Mardis E.R."/>
            <person name="Weinstock G.M."/>
            <person name="Wilson R.K."/>
            <person name="Delehaunty K."/>
            <person name="Dooling D."/>
            <person name="Fronik C."/>
            <person name="Fulton L."/>
            <person name="Fulton B."/>
            <person name="Graves T."/>
            <person name="Minx P."/>
            <person name="Sodergren E."/>
            <person name="Birney E."/>
            <person name="Margulies E.H."/>
            <person name="Herrero J."/>
            <person name="Green E.D."/>
            <person name="Haussler D."/>
            <person name="Siepel A."/>
            <person name="Goldman N."/>
            <person name="Pollard K.S."/>
            <person name="Pedersen J.S."/>
            <person name="Lander E.S."/>
            <person name="Kellis M."/>
        </authorList>
    </citation>
    <scope>NUCLEOTIDE SEQUENCE [LARGE SCALE GENOMIC DNA]</scope>
    <source>
        <strain evidence="3 4">Thorbecke inbred</strain>
    </source>
</reference>
<dbReference type="EMBL" id="AAGW02040546">
    <property type="status" value="NOT_ANNOTATED_CDS"/>
    <property type="molecule type" value="Genomic_DNA"/>
</dbReference>
<dbReference type="PANTHER" id="PTHR45912:SF3">
    <property type="entry name" value="CILIA- AND FLAGELLA-ASSOCIATED PROTEIN 47"/>
    <property type="match status" value="1"/>
</dbReference>
<organism evidence="3 4">
    <name type="scientific">Oryctolagus cuniculus</name>
    <name type="common">Rabbit</name>
    <dbReference type="NCBI Taxonomy" id="9986"/>
    <lineage>
        <taxon>Eukaryota</taxon>
        <taxon>Metazoa</taxon>
        <taxon>Chordata</taxon>
        <taxon>Craniata</taxon>
        <taxon>Vertebrata</taxon>
        <taxon>Euteleostomi</taxon>
        <taxon>Mammalia</taxon>
        <taxon>Eutheria</taxon>
        <taxon>Euarchontoglires</taxon>
        <taxon>Glires</taxon>
        <taxon>Lagomorpha</taxon>
        <taxon>Leporidae</taxon>
        <taxon>Oryctolagus</taxon>
    </lineage>
</organism>
<reference evidence="3" key="3">
    <citation type="submission" date="2025-09" db="UniProtKB">
        <authorList>
            <consortium name="Ensembl"/>
        </authorList>
    </citation>
    <scope>IDENTIFICATION</scope>
    <source>
        <strain evidence="3">Thorbecke</strain>
    </source>
</reference>
<protein>
    <recommendedName>
        <fullName evidence="2">Calponin-homology (CH) domain-containing protein</fullName>
    </recommendedName>
</protein>
<dbReference type="CTD" id="286464"/>
<dbReference type="SMR" id="G1SYU4"/>
<dbReference type="GeneID" id="100339935"/>
<dbReference type="EMBL" id="AAGW02040545">
    <property type="status" value="NOT_ANNOTATED_CDS"/>
    <property type="molecule type" value="Genomic_DNA"/>
</dbReference>
<dbReference type="EMBL" id="AAGW02040550">
    <property type="status" value="NOT_ANNOTATED_CDS"/>
    <property type="molecule type" value="Genomic_DNA"/>
</dbReference>
<dbReference type="Pfam" id="PF24529">
    <property type="entry name" value="CFAP47"/>
    <property type="match status" value="1"/>
</dbReference>
<evidence type="ECO:0000313" key="3">
    <source>
        <dbReference type="Ensembl" id="ENSOCUP00000008800.3"/>
    </source>
</evidence>
<accession>G1SYU4</accession>
<evidence type="ECO:0000256" key="1">
    <source>
        <dbReference type="SAM" id="MobiDB-lite"/>
    </source>
</evidence>
<dbReference type="PaxDb" id="9986-ENSOCUP00000008800"/>
<dbReference type="GO" id="GO:0007288">
    <property type="term" value="P:sperm axoneme assembly"/>
    <property type="evidence" value="ECO:0007669"/>
    <property type="project" value="TreeGrafter"/>
</dbReference>
<dbReference type="Gene3D" id="1.10.418.10">
    <property type="entry name" value="Calponin-like domain"/>
    <property type="match status" value="1"/>
</dbReference>
<sequence length="3170" mass="359018">MQRESVDMRRSSLVPRDTESLKKDIQLQVTPLELKFLDTLAGKVYRLPITLHNLGRSNQKIRFQEPTKPQFKLVLTNLEKELASGLQMTAIVEYHPDKDVDTSDQLHISIGNKTIVIPLIGLIPYCQLEIESEVHFGRLVANSKVYCKEINIFNHGRAPGKFDTEYHGQLPIVIFPTTGIVQPKSSMIIKVDFCADKPRNVDELAIVNLEGRPTMSFNIKAEVVEQIIELLNISDDKKLECIHFGSIFFGTSKIEHALLYNNSPEPINWVAIMQDDSVGEELGTNIRQRTDVALNNLTYLRKIRALDVTDFISCIPNEGTLLPYQKIVITFCFSPKLIFDGKNNVDPSHRQDYAVFLTFEFIGSKDGFLRDDNYKTIKSDRFQKVELALTGTGFPVVLHFDPARVLNFKPCFMGERSDILCVMQNQSKLLPVKYHFEKVAHFKVDPERGKIDEGCIQNINCSFIPHQIGIFKVKQPIAIIGPVVDENLQVSMKIFHHVYLEFSSICKASTKKVVMKINPGISPFVSNPTGQFVVKDLVKNKNPVPVAMLQSALTDLHNHHSNKASVKNALIAYPNDRTASVRPGAQDKHFRTIFTKIPRYNYLDPDFACTDVEKFIKKANEYYYINYIRDRRNLCLKKQAEREHKNLYNDTDIGLQPASGLKSPTPSIMDTCDGRSSADYLSTTAKRLLSTTKIASKETEALSRKILKGLKSRPSTPQEKRDCSLLLTPKQIHQVIVGPSVLNFGDVCANSSNTCLLHVINMLPMYILIHFDINLDELQNTRQFSYVIPPTSSTNISMIFDSSTIGKFCKSFTFMVNNIPSGHILVMAVVMPVQLELSSNEVVLRSQGFLVQTCFRETVELYNRQNYSAKFKWLPVNTRSEMAFSIRPATGTVEAYATLMCEVIWRPSYSSSDRGEFNLHVSEGNTSKLKCVAHVGPTKVTFLEPRILFNNCPQGLTTWRKAILHNVGQNHGYFKVCDQSILPTINIVPAEGIIPFGGITILNISCTPITAEKFDTRAKVAIRHANVIDLRIGGSVEIPDVEISPDMFNFNGTYAGSTQIIPFVVKNKGMTPATVEFSLENIQYFSITLKDKAGKFTNATAPYLYSLELEENSSVECEMIFSPEVVEAFNFKIPTQVNFFKDSKPPLVSKTALLQPCYVQATVLQAPLKLSSTKFIFEIPSHEVNFKKKITRSQDLVLQNISKQSVQWTLDIGSADKLFKDGVFKFSALTGILQPEEEFTISVHFCPNFSTEKPRKYNANIPMYLNDNPIDFQMLSLTGEIKSPKLLFDPPFIFFTPVPLDVTTVMEIKILPQNYFGDSTLSVQIPTAELLDDDDYDEIHPLSVNFPKDRVITGSPCGINDELTCQLRFNSSKPVSFFINLLFYDDKDNWFPLPVSATAENCILTIYPFMAAHLDKQKIVLKSGKDKIPMKPRGSAFLPASGCRICSPALVKTAANFNDAESTNGNLFVGMEMIHEDKCLQDHETPKKEGDESTEKEEKNEQFFSPKEGTEAYDFIQKVVNAAQSWFSLFGWPEGPHLLSIPETIRRDVQKIQYYSPSSPKKFTRQNDFSKYNKTIYDVMLHLSGQMPPEVNSNQSLPSDITGRVIQLHLQHSSLLNLLKDKGGCISHILPEFLLEPEDYKRWIKIKSSTTNTVPTNPCTPEECPVIIDMSKFEECSKRAWTDVFLQIYKVLILSRIVPYCSNDMPPRHVENTPKINPDFTSSNIYSVYERVLLSWMNTNYEDARHIVWKNCKKGTIPSERWIINFDSDLSDGLVFAAQLATYCPFLIEPHLVNMYTQPKTPEQYLHNCLIVMNSIREISFDMEIQATDIHDPNPILMLMFCVHMYERLPSYLPKKVISFQCTLHDTVLARIVVRNSSLKSIVYVATIVGKDAADFSLQQSGNVVTISPKSQTYITLQFTSRFLHPAEASLLLISKTKNARGGPILAFALKGEVHHFKAVKILMCKTPCYQWKEITINIKNPFHTAGDFNVILVESPTFLYKPSQLSESGQYMSYGAGVKSGECETAKGCSHAPDCLKTSIRSSFIKEFFCSMRTIYLEVKGSSNLELFFLPFDMHCRYCIIILTNEKIGEIVYAVEGKGLIPLPSSFLPMKPSTPIDYNCSPEEVHSKADPVLYLKCKLHHTLDMDLKLPLTNEAKEKALAFAAQQQMSNIEYERRLLTGTLESSSVRVAIALLGLTKVESLVLFNISKLKKPKSVLYTTEVSLPEHFNIPKKIYIPQSLEPPTKLTQSERIKPTTKPVSDGSVPVPLQFVPRSPGRYPCKILLVSRYDVRVYCIEGIVNGETPEATFKFVTPAFQALTQNIPIINKTCKEWKCQITIEGDWFDGPSVLHIGPGETAHYPLTFKPILECEIQGKFIIQNEIDGMESFFALIGIGKKPLALEHFVVKCQVGNVLNKSIIVPNQTRTILTFKVTSDLPIVWGKQQITIDPDNVVPYILHICPWKRGVFKGKISFSVKTKEDDDDSSQELYADIKDSFENSLADLPPIFIEENSADNFSSLKIWYHLEIHSTPRPPLKIMEINCIALETICIEIPITNPKDRNIHIDVKLTSIALNGPKEITLNPLDYANYIVWYCPASTGCKEESVIFQPEMAEEFWYLLKFIIKLPTPITMPEVKCDLGKYVTQIIPLENPTYETLELHATNSNPRNFILDINESSSVTLPPHSNKKLTVYFCPAALGRAGHQACINFHCKQFKEWKVYLSGVGLYPRTMDIQRVITCLGVRSSLVITFKNPTLQYVTVDIILTTQEDSRRLAVDHCWDSFFIENSAFKLSTMSHIHGVSLPPQGIIDIPLFFMPQIMKLHKTMIIIQMKKANRKNWSIDNFDELDENTKRNLGIYTKEIPAIHWIYPIIGLPQAPLPKGPQITIKCQSRKWIEETVEVTLIGNFFGLAPTPDLEFLVIPKKKPCNFYGDCQEIPIRYEFEYEILYESEYMKSNLKSCVSLYLIKKSYNIKKEAITLTFCLKFTPKRPLRAHITLKIECLTQGIWKFPMMLIATEPDVDDVINIKGVGLFKESVANFRLTSQTRCPEPFTTFFLRGSDREFFVKPQAGELPSCTSKGILFTVGFTPRMYSKKYKATLVIQTANMYWLYEINGLPQETIPPTNVQAKIKSTNQKCYSIPIVQRNFVRENAELIRTGVSSTIKGAPLVTKNK</sequence>
<dbReference type="RefSeq" id="XP_051682963.2">
    <property type="nucleotide sequence ID" value="XM_051827003.2"/>
</dbReference>
<dbReference type="KEGG" id="ocu:100339935"/>
<reference evidence="3" key="2">
    <citation type="submission" date="2025-08" db="UniProtKB">
        <authorList>
            <consortium name="Ensembl"/>
        </authorList>
    </citation>
    <scope>IDENTIFICATION</scope>
    <source>
        <strain evidence="3">Thorbecke</strain>
    </source>
</reference>
<dbReference type="EMBL" id="AAGW02040542">
    <property type="status" value="NOT_ANNOTATED_CDS"/>
    <property type="molecule type" value="Genomic_DNA"/>
</dbReference>
<dbReference type="EMBL" id="AAGW02040544">
    <property type="status" value="NOT_ANNOTATED_CDS"/>
    <property type="molecule type" value="Genomic_DNA"/>
</dbReference>
<feature type="region of interest" description="Disordered" evidence="1">
    <location>
        <begin position="1480"/>
        <end position="1504"/>
    </location>
</feature>
<dbReference type="Gene3D" id="2.60.40.10">
    <property type="entry name" value="Immunoglobulins"/>
    <property type="match status" value="7"/>
</dbReference>
<dbReference type="GO" id="GO:0005929">
    <property type="term" value="C:cilium"/>
    <property type="evidence" value="ECO:0007669"/>
    <property type="project" value="TreeGrafter"/>
</dbReference>
<dbReference type="Ensembl" id="ENSOCUT00000010209.4">
    <property type="protein sequence ID" value="ENSOCUP00000008800.3"/>
    <property type="gene ID" value="ENSOCUG00000010210.4"/>
</dbReference>
<evidence type="ECO:0000259" key="2">
    <source>
        <dbReference type="PROSITE" id="PS50021"/>
    </source>
</evidence>
<dbReference type="GeneTree" id="ENSGT00940000159699"/>
<proteinExistence type="predicted"/>
<dbReference type="EMBL" id="AAGW02040548">
    <property type="status" value="NOT_ANNOTATED_CDS"/>
    <property type="molecule type" value="Genomic_DNA"/>
</dbReference>
<dbReference type="InterPro" id="IPR058952">
    <property type="entry name" value="Ig_CFAP47"/>
</dbReference>
<dbReference type="STRING" id="9986.ENSOCUP00000008800"/>
<keyword evidence="4" id="KW-1185">Reference proteome</keyword>
<dbReference type="eggNOG" id="ENOG502QQ4Q">
    <property type="taxonomic scope" value="Eukaryota"/>
</dbReference>
<dbReference type="EMBL" id="AAGW02040549">
    <property type="status" value="NOT_ANNOTATED_CDS"/>
    <property type="molecule type" value="Genomic_DNA"/>
</dbReference>
<dbReference type="PROSITE" id="PS50021">
    <property type="entry name" value="CH"/>
    <property type="match status" value="1"/>
</dbReference>
<dbReference type="InterPro" id="IPR001715">
    <property type="entry name" value="CH_dom"/>
</dbReference>
<dbReference type="InterPro" id="IPR013783">
    <property type="entry name" value="Ig-like_fold"/>
</dbReference>
<name>G1SYU4_RABIT</name>
<dbReference type="Pfam" id="PF26579">
    <property type="entry name" value="Ig_CFAP47"/>
    <property type="match status" value="1"/>
</dbReference>
<dbReference type="InterPro" id="IPR036872">
    <property type="entry name" value="CH_dom_sf"/>
</dbReference>
<dbReference type="Proteomes" id="UP000001811">
    <property type="component" value="Chromosome X"/>
</dbReference>
<dbReference type="EMBL" id="AAGW02040543">
    <property type="status" value="NOT_ANNOTATED_CDS"/>
    <property type="molecule type" value="Genomic_DNA"/>
</dbReference>
<dbReference type="FunCoup" id="G1SYU4">
    <property type="interactions" value="11"/>
</dbReference>
<dbReference type="HOGENOM" id="CLU_225676_0_0_1"/>
<dbReference type="Pfam" id="PF00307">
    <property type="entry name" value="CH"/>
    <property type="match status" value="1"/>
</dbReference>
<dbReference type="InParanoid" id="G1SYU4"/>
<dbReference type="EMBL" id="AAGW02040547">
    <property type="status" value="NOT_ANNOTATED_CDS"/>
    <property type="molecule type" value="Genomic_DNA"/>
</dbReference>
<evidence type="ECO:0000313" key="4">
    <source>
        <dbReference type="Proteomes" id="UP000001811"/>
    </source>
</evidence>
<dbReference type="OMA" id="PMTNEAK"/>
<dbReference type="PANTHER" id="PTHR45912">
    <property type="entry name" value="CILIA- AND FLAGELLA-ASSOCIATED PROTEIN 47"/>
    <property type="match status" value="1"/>
</dbReference>
<dbReference type="InterPro" id="IPR056343">
    <property type="entry name" value="CFAP47_dom"/>
</dbReference>
<feature type="compositionally biased region" description="Basic and acidic residues" evidence="1">
    <location>
        <begin position="1480"/>
        <end position="1501"/>
    </location>
</feature>